<evidence type="ECO:0000256" key="1">
    <source>
        <dbReference type="SAM" id="MobiDB-lite"/>
    </source>
</evidence>
<keyword evidence="3" id="KW-1185">Reference proteome</keyword>
<sequence length="167" mass="18280">MAVEVEPTPPRLVPSEVEGRSTPHPCLDVARHERNRKSEPPPPSSRARPGIRLPPCNPRRRAKGRQTPDQVRGDEEWPIHNPFALSEVEVPATNPTAKAVLHPQKRAMLPAVTSDCLLSPVPPAIAAADPARERLAHPVTFVTFAAKRLGDPVTFVTFVAPFEANRP</sequence>
<dbReference type="EMBL" id="BSOO01000006">
    <property type="protein sequence ID" value="GLR47134.1"/>
    <property type="molecule type" value="Genomic_DNA"/>
</dbReference>
<feature type="compositionally biased region" description="Basic and acidic residues" evidence="1">
    <location>
        <begin position="29"/>
        <end position="39"/>
    </location>
</feature>
<feature type="region of interest" description="Disordered" evidence="1">
    <location>
        <begin position="1"/>
        <end position="76"/>
    </location>
</feature>
<evidence type="ECO:0000313" key="3">
    <source>
        <dbReference type="Proteomes" id="UP001156703"/>
    </source>
</evidence>
<name>A0ABQ5Z593_9SPHN</name>
<accession>A0ABQ5Z593</accession>
<proteinExistence type="predicted"/>
<comment type="caution">
    <text evidence="2">The sequence shown here is derived from an EMBL/GenBank/DDBJ whole genome shotgun (WGS) entry which is preliminary data.</text>
</comment>
<reference evidence="3" key="1">
    <citation type="journal article" date="2019" name="Int. J. Syst. Evol. Microbiol.">
        <title>The Global Catalogue of Microorganisms (GCM) 10K type strain sequencing project: providing services to taxonomists for standard genome sequencing and annotation.</title>
        <authorList>
            <consortium name="The Broad Institute Genomics Platform"/>
            <consortium name="The Broad Institute Genome Sequencing Center for Infectious Disease"/>
            <person name="Wu L."/>
            <person name="Ma J."/>
        </authorList>
    </citation>
    <scope>NUCLEOTIDE SEQUENCE [LARGE SCALE GENOMIC DNA]</scope>
    <source>
        <strain evidence="3">NBRC 102146</strain>
    </source>
</reference>
<evidence type="ECO:0000313" key="2">
    <source>
        <dbReference type="EMBL" id="GLR47134.1"/>
    </source>
</evidence>
<dbReference type="Proteomes" id="UP001156703">
    <property type="component" value="Unassembled WGS sequence"/>
</dbReference>
<organism evidence="2 3">
    <name type="scientific">Sphingomonas astaxanthinifaciens DSM 22298</name>
    <dbReference type="NCBI Taxonomy" id="1123267"/>
    <lineage>
        <taxon>Bacteria</taxon>
        <taxon>Pseudomonadati</taxon>
        <taxon>Pseudomonadota</taxon>
        <taxon>Alphaproteobacteria</taxon>
        <taxon>Sphingomonadales</taxon>
        <taxon>Sphingomonadaceae</taxon>
        <taxon>Sphingomonas</taxon>
    </lineage>
</organism>
<gene>
    <name evidence="2" type="ORF">GCM10007925_08450</name>
</gene>
<protein>
    <submittedName>
        <fullName evidence="2">Uncharacterized protein</fullName>
    </submittedName>
</protein>